<dbReference type="InterPro" id="IPR020846">
    <property type="entry name" value="MFS_dom"/>
</dbReference>
<dbReference type="InterPro" id="IPR011701">
    <property type="entry name" value="MFS"/>
</dbReference>
<evidence type="ECO:0000313" key="11">
    <source>
        <dbReference type="Proteomes" id="UP000004508"/>
    </source>
</evidence>
<dbReference type="InterPro" id="IPR050171">
    <property type="entry name" value="MFS_Transporters"/>
</dbReference>
<dbReference type="PROSITE" id="PS00216">
    <property type="entry name" value="SUGAR_TRANSPORT_1"/>
    <property type="match status" value="1"/>
</dbReference>
<evidence type="ECO:0000256" key="7">
    <source>
        <dbReference type="ARBA" id="ARBA00023136"/>
    </source>
</evidence>
<evidence type="ECO:0000256" key="4">
    <source>
        <dbReference type="ARBA" id="ARBA00022475"/>
    </source>
</evidence>
<feature type="transmembrane region" description="Helical" evidence="8">
    <location>
        <begin position="79"/>
        <end position="99"/>
    </location>
</feature>
<dbReference type="PANTHER" id="PTHR23517">
    <property type="entry name" value="RESISTANCE PROTEIN MDTM, PUTATIVE-RELATED-RELATED"/>
    <property type="match status" value="1"/>
</dbReference>
<feature type="transmembrane region" description="Helical" evidence="8">
    <location>
        <begin position="193"/>
        <end position="214"/>
    </location>
</feature>
<keyword evidence="6 8" id="KW-1133">Transmembrane helix</keyword>
<dbReference type="Proteomes" id="UP000004508">
    <property type="component" value="Unassembled WGS sequence"/>
</dbReference>
<dbReference type="InParanoid" id="D6U602"/>
<dbReference type="Pfam" id="PF07690">
    <property type="entry name" value="MFS_1"/>
    <property type="match status" value="2"/>
</dbReference>
<keyword evidence="5 8" id="KW-0812">Transmembrane</keyword>
<gene>
    <name evidence="10" type="ORF">Krac_1006</name>
</gene>
<dbReference type="GO" id="GO:0022857">
    <property type="term" value="F:transmembrane transporter activity"/>
    <property type="evidence" value="ECO:0007669"/>
    <property type="project" value="InterPro"/>
</dbReference>
<feature type="transmembrane region" description="Helical" evidence="8">
    <location>
        <begin position="393"/>
        <end position="412"/>
    </location>
</feature>
<proteinExistence type="inferred from homology"/>
<dbReference type="STRING" id="485913.Krac_1006"/>
<organism evidence="10 11">
    <name type="scientific">Ktedonobacter racemifer DSM 44963</name>
    <dbReference type="NCBI Taxonomy" id="485913"/>
    <lineage>
        <taxon>Bacteria</taxon>
        <taxon>Bacillati</taxon>
        <taxon>Chloroflexota</taxon>
        <taxon>Ktedonobacteria</taxon>
        <taxon>Ktedonobacterales</taxon>
        <taxon>Ktedonobacteraceae</taxon>
        <taxon>Ktedonobacter</taxon>
    </lineage>
</organism>
<evidence type="ECO:0000256" key="5">
    <source>
        <dbReference type="ARBA" id="ARBA00022692"/>
    </source>
</evidence>
<dbReference type="CDD" id="cd17329">
    <property type="entry name" value="MFS_MdtH_MDR_like"/>
    <property type="match status" value="1"/>
</dbReference>
<reference evidence="10 11" key="1">
    <citation type="journal article" date="2011" name="Stand. Genomic Sci.">
        <title>Non-contiguous finished genome sequence and contextual data of the filamentous soil bacterium Ktedonobacter racemifer type strain (SOSP1-21).</title>
        <authorList>
            <person name="Chang Y.J."/>
            <person name="Land M."/>
            <person name="Hauser L."/>
            <person name="Chertkov O."/>
            <person name="Del Rio T.G."/>
            <person name="Nolan M."/>
            <person name="Copeland A."/>
            <person name="Tice H."/>
            <person name="Cheng J.F."/>
            <person name="Lucas S."/>
            <person name="Han C."/>
            <person name="Goodwin L."/>
            <person name="Pitluck S."/>
            <person name="Ivanova N."/>
            <person name="Ovchinikova G."/>
            <person name="Pati A."/>
            <person name="Chen A."/>
            <person name="Palaniappan K."/>
            <person name="Mavromatis K."/>
            <person name="Liolios K."/>
            <person name="Brettin T."/>
            <person name="Fiebig A."/>
            <person name="Rohde M."/>
            <person name="Abt B."/>
            <person name="Goker M."/>
            <person name="Detter J.C."/>
            <person name="Woyke T."/>
            <person name="Bristow J."/>
            <person name="Eisen J.A."/>
            <person name="Markowitz V."/>
            <person name="Hugenholtz P."/>
            <person name="Kyrpides N.C."/>
            <person name="Klenk H.P."/>
            <person name="Lapidus A."/>
        </authorList>
    </citation>
    <scope>NUCLEOTIDE SEQUENCE [LARGE SCALE GENOMIC DNA]</scope>
    <source>
        <strain evidence="11">DSM 44963</strain>
    </source>
</reference>
<feature type="transmembrane region" description="Helical" evidence="8">
    <location>
        <begin position="166"/>
        <end position="187"/>
    </location>
</feature>
<dbReference type="eggNOG" id="COG2814">
    <property type="taxonomic scope" value="Bacteria"/>
</dbReference>
<accession>D6U602</accession>
<comment type="similarity">
    <text evidence="2">Belongs to the major facilitator superfamily. TCR/Tet family.</text>
</comment>
<sequence>MKPWLFQRIFGHAEYLLCQEQEGIEKLGNPLKMQKALNFPRSLWVLCIGTFFNRIGGFVSAFLILYMTTKGYTATQAGMAASAYGIGSISAAALGGYFADRMGRRNTIMLSMFASAATMLVLSQATVLWLVIVLVTLAGLATELYRPASSALIADLVPSEQRVGAFALYRLAINLGVTAGSVVAGILASHSFILLFIGDALTSVIFGLLILFALPADVRKRAEPSSGQSNFFQAVLPDRGFLLLLVAGIAVAFVYLQHLSTMALQVQALGLSNAVYGLLLSVNALAVVFLELPISAITRRFPRPAVIAFGFLLIGLGFGLFAFAPTIPLLALAVIVWTLGEIVQGPVTTAYVADLSPAHLRGSYQGIWGMTWSIGLILAPLLGTLVFTWSTTGLWVLCALLGTLAAGSVLLITRPKDRQEQAISSSGTTLADVGMQE</sequence>
<feature type="transmembrane region" description="Helical" evidence="8">
    <location>
        <begin position="365"/>
        <end position="387"/>
    </location>
</feature>
<feature type="domain" description="Major facilitator superfamily (MFS) profile" evidence="9">
    <location>
        <begin position="42"/>
        <end position="417"/>
    </location>
</feature>
<keyword evidence="4" id="KW-1003">Cell membrane</keyword>
<feature type="transmembrane region" description="Helical" evidence="8">
    <location>
        <begin position="306"/>
        <end position="324"/>
    </location>
</feature>
<feature type="transmembrane region" description="Helical" evidence="8">
    <location>
        <begin position="330"/>
        <end position="353"/>
    </location>
</feature>
<feature type="transmembrane region" description="Helical" evidence="8">
    <location>
        <begin position="128"/>
        <end position="145"/>
    </location>
</feature>
<feature type="transmembrane region" description="Helical" evidence="8">
    <location>
        <begin position="275"/>
        <end position="294"/>
    </location>
</feature>
<dbReference type="SUPFAM" id="SSF103473">
    <property type="entry name" value="MFS general substrate transporter"/>
    <property type="match status" value="1"/>
</dbReference>
<dbReference type="PRINTS" id="PR01035">
    <property type="entry name" value="TCRTETA"/>
</dbReference>
<feature type="transmembrane region" description="Helical" evidence="8">
    <location>
        <begin position="235"/>
        <end position="255"/>
    </location>
</feature>
<comment type="subcellular location">
    <subcellularLocation>
        <location evidence="1">Cell membrane</location>
        <topology evidence="1">Multi-pass membrane protein</topology>
    </subcellularLocation>
</comment>
<evidence type="ECO:0000256" key="1">
    <source>
        <dbReference type="ARBA" id="ARBA00004651"/>
    </source>
</evidence>
<feature type="transmembrane region" description="Helical" evidence="8">
    <location>
        <begin position="43"/>
        <end position="67"/>
    </location>
</feature>
<evidence type="ECO:0000256" key="8">
    <source>
        <dbReference type="SAM" id="Phobius"/>
    </source>
</evidence>
<evidence type="ECO:0000256" key="3">
    <source>
        <dbReference type="ARBA" id="ARBA00022448"/>
    </source>
</evidence>
<evidence type="ECO:0000313" key="10">
    <source>
        <dbReference type="EMBL" id="EFH80413.1"/>
    </source>
</evidence>
<keyword evidence="11" id="KW-1185">Reference proteome</keyword>
<evidence type="ECO:0000256" key="6">
    <source>
        <dbReference type="ARBA" id="ARBA00022989"/>
    </source>
</evidence>
<keyword evidence="7 8" id="KW-0472">Membrane</keyword>
<dbReference type="GO" id="GO:0005886">
    <property type="term" value="C:plasma membrane"/>
    <property type="evidence" value="ECO:0007669"/>
    <property type="project" value="UniProtKB-SubCell"/>
</dbReference>
<name>D6U602_KTERA</name>
<dbReference type="PROSITE" id="PS50850">
    <property type="entry name" value="MFS"/>
    <property type="match status" value="1"/>
</dbReference>
<protein>
    <submittedName>
        <fullName evidence="10">Major facilitator superfamily MFS_1</fullName>
    </submittedName>
</protein>
<dbReference type="AlphaFoldDB" id="D6U602"/>
<dbReference type="PANTHER" id="PTHR23517:SF2">
    <property type="entry name" value="MULTIDRUG RESISTANCE PROTEIN MDTH"/>
    <property type="match status" value="1"/>
</dbReference>
<dbReference type="EMBL" id="ADVG01000005">
    <property type="protein sequence ID" value="EFH80413.1"/>
    <property type="molecule type" value="Genomic_DNA"/>
</dbReference>
<evidence type="ECO:0000259" key="9">
    <source>
        <dbReference type="PROSITE" id="PS50850"/>
    </source>
</evidence>
<dbReference type="InterPro" id="IPR005829">
    <property type="entry name" value="Sugar_transporter_CS"/>
</dbReference>
<dbReference type="InterPro" id="IPR001958">
    <property type="entry name" value="Tet-R_TetA/multi-R_MdtG-like"/>
</dbReference>
<comment type="caution">
    <text evidence="10">The sequence shown here is derived from an EMBL/GenBank/DDBJ whole genome shotgun (WGS) entry which is preliminary data.</text>
</comment>
<dbReference type="Gene3D" id="1.20.1250.20">
    <property type="entry name" value="MFS general substrate transporter like domains"/>
    <property type="match status" value="2"/>
</dbReference>
<dbReference type="FunCoup" id="D6U602">
    <property type="interactions" value="42"/>
</dbReference>
<evidence type="ECO:0000256" key="2">
    <source>
        <dbReference type="ARBA" id="ARBA00007520"/>
    </source>
</evidence>
<keyword evidence="3" id="KW-0813">Transport</keyword>
<dbReference type="InterPro" id="IPR036259">
    <property type="entry name" value="MFS_trans_sf"/>
</dbReference>